<keyword evidence="1 4" id="KW-0808">Transferase</keyword>
<feature type="domain" description="Malonyl-CoA:ACP transacylase (MAT)" evidence="5">
    <location>
        <begin position="7"/>
        <end position="304"/>
    </location>
</feature>
<sequence>MEQIAFVFSGQGAQYSGMGKELSECSPAAKAVFDTADRIRPGTSEQCFTASKEELSITINTQPCLYCVDLAAARALEEHGVHAAAAAGFSLGEIAALTFAGALDDEAGFSLVCERAKFMQAAAEQVDGAMAAVLKLKNEEVEALCAPFDHVYPVNYNSPGQLVVAGEKGELAEFSAAAAQKGGRVVPLAVSGGFHSPFMNEAAEKLAGYLKTVPFSAPRIPLYANATAKPYPADGRELAATQVNHPVRWQDTVEQMLKDGIEIFIEVGAGKTLSGLIKKISKMATVFHVEDKKSLEETLAALQK</sequence>
<dbReference type="GO" id="GO:0004314">
    <property type="term" value="F:[acyl-carrier-protein] S-malonyltransferase activity"/>
    <property type="evidence" value="ECO:0007669"/>
    <property type="project" value="UniProtKB-EC"/>
</dbReference>
<dbReference type="RefSeq" id="WP_349218365.1">
    <property type="nucleotide sequence ID" value="NZ_JBBMFD010000004.1"/>
</dbReference>
<evidence type="ECO:0000256" key="4">
    <source>
        <dbReference type="PIRNR" id="PIRNR000446"/>
    </source>
</evidence>
<dbReference type="SUPFAM" id="SSF55048">
    <property type="entry name" value="Probable ACP-binding domain of malonyl-CoA ACP transacylase"/>
    <property type="match status" value="1"/>
</dbReference>
<dbReference type="PANTHER" id="PTHR42681:SF1">
    <property type="entry name" value="MALONYL-COA-ACYL CARRIER PROTEIN TRANSACYLASE, MITOCHONDRIAL"/>
    <property type="match status" value="1"/>
</dbReference>
<dbReference type="InterPro" id="IPR016035">
    <property type="entry name" value="Acyl_Trfase/lysoPLipase"/>
</dbReference>
<dbReference type="InterPro" id="IPR004410">
    <property type="entry name" value="Malonyl_CoA-ACP_transAc_FabD"/>
</dbReference>
<keyword evidence="7" id="KW-1185">Reference proteome</keyword>
<comment type="catalytic activity">
    <reaction evidence="3 4">
        <text>holo-[ACP] + malonyl-CoA = malonyl-[ACP] + CoA</text>
        <dbReference type="Rhea" id="RHEA:41792"/>
        <dbReference type="Rhea" id="RHEA-COMP:9623"/>
        <dbReference type="Rhea" id="RHEA-COMP:9685"/>
        <dbReference type="ChEBI" id="CHEBI:57287"/>
        <dbReference type="ChEBI" id="CHEBI:57384"/>
        <dbReference type="ChEBI" id="CHEBI:64479"/>
        <dbReference type="ChEBI" id="CHEBI:78449"/>
        <dbReference type="EC" id="2.3.1.39"/>
    </reaction>
</comment>
<dbReference type="InterPro" id="IPR050858">
    <property type="entry name" value="Mal-CoA-ACP_Trans/PKS_FabD"/>
</dbReference>
<organism evidence="6 7">
    <name type="scientific">Solibaculum intestinale</name>
    <dbReference type="NCBI Taxonomy" id="3133165"/>
    <lineage>
        <taxon>Bacteria</taxon>
        <taxon>Bacillati</taxon>
        <taxon>Bacillota</taxon>
        <taxon>Clostridia</taxon>
        <taxon>Eubacteriales</taxon>
        <taxon>Oscillospiraceae</taxon>
        <taxon>Solibaculum</taxon>
    </lineage>
</organism>
<gene>
    <name evidence="6" type="primary">fabD</name>
    <name evidence="6" type="ORF">WMO26_04215</name>
</gene>
<dbReference type="InterPro" id="IPR014043">
    <property type="entry name" value="Acyl_transferase_dom"/>
</dbReference>
<protein>
    <recommendedName>
        <fullName evidence="4">Malonyl CoA-acyl carrier protein transacylase</fullName>
        <ecNumber evidence="4">2.3.1.39</ecNumber>
    </recommendedName>
</protein>
<dbReference type="EC" id="2.3.1.39" evidence="4"/>
<name>A0ABV1E0A3_9FIRM</name>
<comment type="similarity">
    <text evidence="4">Belongs to the fabD family.</text>
</comment>
<keyword evidence="2 4" id="KW-0012">Acyltransferase</keyword>
<evidence type="ECO:0000256" key="1">
    <source>
        <dbReference type="ARBA" id="ARBA00022679"/>
    </source>
</evidence>
<evidence type="ECO:0000313" key="7">
    <source>
        <dbReference type="Proteomes" id="UP001489509"/>
    </source>
</evidence>
<dbReference type="Proteomes" id="UP001489509">
    <property type="component" value="Unassembled WGS sequence"/>
</dbReference>
<dbReference type="SMART" id="SM00827">
    <property type="entry name" value="PKS_AT"/>
    <property type="match status" value="1"/>
</dbReference>
<dbReference type="SUPFAM" id="SSF52151">
    <property type="entry name" value="FabD/lysophospholipase-like"/>
    <property type="match status" value="1"/>
</dbReference>
<reference evidence="6 7" key="1">
    <citation type="submission" date="2024-03" db="EMBL/GenBank/DDBJ databases">
        <title>Human intestinal bacterial collection.</title>
        <authorList>
            <person name="Pauvert C."/>
            <person name="Hitch T.C.A."/>
            <person name="Clavel T."/>
        </authorList>
    </citation>
    <scope>NUCLEOTIDE SEQUENCE [LARGE SCALE GENOMIC DNA]</scope>
    <source>
        <strain evidence="6 7">CLA-JM-H44</strain>
    </source>
</reference>
<dbReference type="EMBL" id="JBBMFD010000004">
    <property type="protein sequence ID" value="MEQ2440027.1"/>
    <property type="molecule type" value="Genomic_DNA"/>
</dbReference>
<accession>A0ABV1E0A3</accession>
<evidence type="ECO:0000256" key="2">
    <source>
        <dbReference type="ARBA" id="ARBA00023315"/>
    </source>
</evidence>
<dbReference type="InterPro" id="IPR016036">
    <property type="entry name" value="Malonyl_transacylase_ACP-bd"/>
</dbReference>
<dbReference type="InterPro" id="IPR001227">
    <property type="entry name" value="Ac_transferase_dom_sf"/>
</dbReference>
<comment type="caution">
    <text evidence="6">The sequence shown here is derived from an EMBL/GenBank/DDBJ whole genome shotgun (WGS) entry which is preliminary data.</text>
</comment>
<evidence type="ECO:0000313" key="6">
    <source>
        <dbReference type="EMBL" id="MEQ2440027.1"/>
    </source>
</evidence>
<evidence type="ECO:0000259" key="5">
    <source>
        <dbReference type="SMART" id="SM00827"/>
    </source>
</evidence>
<dbReference type="PANTHER" id="PTHR42681">
    <property type="entry name" value="MALONYL-COA-ACYL CARRIER PROTEIN TRANSACYLASE, MITOCHONDRIAL"/>
    <property type="match status" value="1"/>
</dbReference>
<dbReference type="NCBIfam" id="TIGR00128">
    <property type="entry name" value="fabD"/>
    <property type="match status" value="1"/>
</dbReference>
<dbReference type="InterPro" id="IPR024925">
    <property type="entry name" value="Malonyl_CoA-ACP_transAc"/>
</dbReference>
<dbReference type="Gene3D" id="3.30.70.250">
    <property type="entry name" value="Malonyl-CoA ACP transacylase, ACP-binding"/>
    <property type="match status" value="1"/>
</dbReference>
<dbReference type="Pfam" id="PF00698">
    <property type="entry name" value="Acyl_transf_1"/>
    <property type="match status" value="1"/>
</dbReference>
<proteinExistence type="inferred from homology"/>
<dbReference type="Gene3D" id="3.40.366.10">
    <property type="entry name" value="Malonyl-Coenzyme A Acyl Carrier Protein, domain 2"/>
    <property type="match status" value="1"/>
</dbReference>
<evidence type="ECO:0000256" key="3">
    <source>
        <dbReference type="ARBA" id="ARBA00048462"/>
    </source>
</evidence>
<dbReference type="PIRSF" id="PIRSF000446">
    <property type="entry name" value="Mct"/>
    <property type="match status" value="1"/>
</dbReference>